<organism evidence="1 2">
    <name type="scientific">Hypoxylon rubiginosum</name>
    <dbReference type="NCBI Taxonomy" id="110542"/>
    <lineage>
        <taxon>Eukaryota</taxon>
        <taxon>Fungi</taxon>
        <taxon>Dikarya</taxon>
        <taxon>Ascomycota</taxon>
        <taxon>Pezizomycotina</taxon>
        <taxon>Sordariomycetes</taxon>
        <taxon>Xylariomycetidae</taxon>
        <taxon>Xylariales</taxon>
        <taxon>Hypoxylaceae</taxon>
        <taxon>Hypoxylon</taxon>
    </lineage>
</organism>
<protein>
    <submittedName>
        <fullName evidence="1">Cyanovirin-N</fullName>
    </submittedName>
</protein>
<dbReference type="Proteomes" id="UP001497700">
    <property type="component" value="Unassembled WGS sequence"/>
</dbReference>
<dbReference type="EMBL" id="MU393507">
    <property type="protein sequence ID" value="KAI4863290.1"/>
    <property type="molecule type" value="Genomic_DNA"/>
</dbReference>
<reference evidence="1 2" key="1">
    <citation type="journal article" date="2022" name="New Phytol.">
        <title>Ecological generalism drives hyperdiversity of secondary metabolite gene clusters in xylarialean endophytes.</title>
        <authorList>
            <person name="Franco M.E.E."/>
            <person name="Wisecaver J.H."/>
            <person name="Arnold A.E."/>
            <person name="Ju Y.M."/>
            <person name="Slot J.C."/>
            <person name="Ahrendt S."/>
            <person name="Moore L.P."/>
            <person name="Eastman K.E."/>
            <person name="Scott K."/>
            <person name="Konkel Z."/>
            <person name="Mondo S.J."/>
            <person name="Kuo A."/>
            <person name="Hayes R.D."/>
            <person name="Haridas S."/>
            <person name="Andreopoulos B."/>
            <person name="Riley R."/>
            <person name="LaButti K."/>
            <person name="Pangilinan J."/>
            <person name="Lipzen A."/>
            <person name="Amirebrahimi M."/>
            <person name="Yan J."/>
            <person name="Adam C."/>
            <person name="Keymanesh K."/>
            <person name="Ng V."/>
            <person name="Louie K."/>
            <person name="Northen T."/>
            <person name="Drula E."/>
            <person name="Henrissat B."/>
            <person name="Hsieh H.M."/>
            <person name="Youens-Clark K."/>
            <person name="Lutzoni F."/>
            <person name="Miadlikowska J."/>
            <person name="Eastwood D.C."/>
            <person name="Hamelin R.C."/>
            <person name="Grigoriev I.V."/>
            <person name="U'Ren J.M."/>
        </authorList>
    </citation>
    <scope>NUCLEOTIDE SEQUENCE [LARGE SCALE GENOMIC DNA]</scope>
    <source>
        <strain evidence="1 2">CBS 119005</strain>
    </source>
</reference>
<comment type="caution">
    <text evidence="1">The sequence shown here is derived from an EMBL/GenBank/DDBJ whole genome shotgun (WGS) entry which is preliminary data.</text>
</comment>
<keyword evidence="2" id="KW-1185">Reference proteome</keyword>
<name>A0ACB9YV30_9PEZI</name>
<evidence type="ECO:0000313" key="2">
    <source>
        <dbReference type="Proteomes" id="UP001497700"/>
    </source>
</evidence>
<sequence>MAFSLTAKNLELRGSWLVAVVQKPDGSWTFAKLNLNDHIGNNNGEFDLTMDRWYNSAEDWSCHLRGPLLCAQLRTIAGSYAPERCINLDLFVKNHDGSLEFQDLTDSLLLYAGCLTLRDDAHLRGLVAGRDGKFSPSEISLDEHYGNINGRFEAGERHYSRSGRNFRLEQGSGGGAVRLVGELMDCEGAWHDADIDLSDCIVNQNGKLAFLKHDEEFVREDWTPTIAEQIPVMGEAVAGLHLGEDNEDRFYYEIASNTNSADATVGIAIGTFIGRAIRCPAIGMVVGARLATSPDAFVDTFTASTVEDPEVRSRIREAALGRHVFETLRDMLADDTVAAAAELLGASLDPEIDSWTAGLVAWFEKQELAATVLTDLSLHAMLNKVIKQLQGETVEEWTKALEQLADIKESTATLKLTPPPPPPVPEPEPEIEIEDVVPAVVEGDAEAKELQAPEPQVESAEVQDSSSSAAPQDPQAVAPASQDQDSATKAQDPKIPTQQPPAAAAASSGTVSTRQSSDAGGSVSKGGDKGSLRGNGNGAACAKGWHGIFGITTFRRSWARSKQPKVVTTS</sequence>
<gene>
    <name evidence="1" type="ORF">F4820DRAFT_378741</name>
</gene>
<accession>A0ACB9YV30</accession>
<evidence type="ECO:0000313" key="1">
    <source>
        <dbReference type="EMBL" id="KAI4863290.1"/>
    </source>
</evidence>
<proteinExistence type="predicted"/>